<name>A0AA96UYN9_9EURY</name>
<evidence type="ECO:0000313" key="2">
    <source>
        <dbReference type="Proteomes" id="UP001302978"/>
    </source>
</evidence>
<accession>A0AA96UYN9</accession>
<sequence>MTNQMKGEIFVIAHCLLNPLARVKGIRQPEPFETKNKRIIQLPCPELIYAGPDRGKKAKEDYDTVDYRCFCQQLFLPYADMIEMFSKEGYLISITGVPKSPSCGVFTTSILPQEIRLSSENQVAEG</sequence>
<dbReference type="RefSeq" id="WP_316558011.1">
    <property type="nucleotide sequence ID" value="NZ_CP131059.1"/>
</dbReference>
<evidence type="ECO:0008006" key="3">
    <source>
        <dbReference type="Google" id="ProtNLM"/>
    </source>
</evidence>
<dbReference type="EMBL" id="CP131059">
    <property type="protein sequence ID" value="WNY23024.1"/>
    <property type="molecule type" value="Genomic_DNA"/>
</dbReference>
<gene>
    <name evidence="1" type="ORF">MmiHf6_03200</name>
</gene>
<protein>
    <recommendedName>
        <fullName evidence="3">DUF523 domain-containing protein</fullName>
    </recommendedName>
</protein>
<dbReference type="KEGG" id="mehf:MmiHf6_03200"/>
<proteinExistence type="predicted"/>
<dbReference type="GeneID" id="85194781"/>
<reference evidence="1 2" key="1">
    <citation type="submission" date="2023-07" db="EMBL/GenBank/DDBJ databases">
        <title>Closed genoem sequence of Methanomicrococcus sp. Hf6.</title>
        <authorList>
            <person name="Poehlein A."/>
            <person name="Protasov E."/>
            <person name="Platt K."/>
            <person name="Reeh H."/>
            <person name="Daniel R."/>
            <person name="Brune A."/>
        </authorList>
    </citation>
    <scope>NUCLEOTIDE SEQUENCE [LARGE SCALE GENOMIC DNA]</scope>
    <source>
        <strain evidence="1 2">Hf6</strain>
    </source>
</reference>
<evidence type="ECO:0000313" key="1">
    <source>
        <dbReference type="EMBL" id="WNY23024.1"/>
    </source>
</evidence>
<dbReference type="AlphaFoldDB" id="A0AA96UYN9"/>
<dbReference type="Proteomes" id="UP001302978">
    <property type="component" value="Chromosome"/>
</dbReference>
<organism evidence="1 2">
    <name type="scientific">Methanimicrococcus hongohii</name>
    <dbReference type="NCBI Taxonomy" id="3028295"/>
    <lineage>
        <taxon>Archaea</taxon>
        <taxon>Methanobacteriati</taxon>
        <taxon>Methanobacteriota</taxon>
        <taxon>Stenosarchaea group</taxon>
        <taxon>Methanomicrobia</taxon>
        <taxon>Methanosarcinales</taxon>
        <taxon>Methanosarcinaceae</taxon>
        <taxon>Methanimicrococcus</taxon>
    </lineage>
</organism>
<keyword evidence="2" id="KW-1185">Reference proteome</keyword>